<sequence length="258" mass="28861">MKIECRHVSKQFDTKPVLQNCHFSVKQGEIVGIMGESGTGKSTLAKLLVGLEQASAGEILLDGKPYHGKDGARILLVFQDALHAVNPLFSVKDILTEATKDAVSVEEIVAILKEVGLDETYLTKKPRQLSGGQLQRICIARALLLQPDVIIFDEALSGLDPLIQGQLLRLLYQLKIKHQQTYIFISHDFNLCYALCHRILVMFDGQIVDEITDFSDPIEVNHPATQNLLTQSQNPKHPKCRIRKMMATIQQTHEGEQK</sequence>
<dbReference type="SUPFAM" id="SSF52540">
    <property type="entry name" value="P-loop containing nucleoside triphosphate hydrolases"/>
    <property type="match status" value="1"/>
</dbReference>
<dbReference type="Pfam" id="PF00005">
    <property type="entry name" value="ABC_tran"/>
    <property type="match status" value="1"/>
</dbReference>
<dbReference type="PANTHER" id="PTHR43776:SF8">
    <property type="entry name" value="ABC TRANSPORTER, ATP-BINDING PROTEIN"/>
    <property type="match status" value="1"/>
</dbReference>
<organism evidence="7 8">
    <name type="scientific">Streptococcus cuniculi</name>
    <dbReference type="NCBI Taxonomy" id="1432788"/>
    <lineage>
        <taxon>Bacteria</taxon>
        <taxon>Bacillati</taxon>
        <taxon>Bacillota</taxon>
        <taxon>Bacilli</taxon>
        <taxon>Lactobacillales</taxon>
        <taxon>Streptococcaceae</taxon>
        <taxon>Streptococcus</taxon>
    </lineage>
</organism>
<dbReference type="EMBL" id="SPPD01000002">
    <property type="protein sequence ID" value="TFU98657.1"/>
    <property type="molecule type" value="Genomic_DNA"/>
</dbReference>
<dbReference type="PANTHER" id="PTHR43776">
    <property type="entry name" value="TRANSPORT ATP-BINDING PROTEIN"/>
    <property type="match status" value="1"/>
</dbReference>
<dbReference type="GO" id="GO:0005524">
    <property type="term" value="F:ATP binding"/>
    <property type="evidence" value="ECO:0007669"/>
    <property type="project" value="UniProtKB-KW"/>
</dbReference>
<protein>
    <submittedName>
        <fullName evidence="7">ABC transporter ATP-binding protein</fullName>
    </submittedName>
</protein>
<dbReference type="InterPro" id="IPR003439">
    <property type="entry name" value="ABC_transporter-like_ATP-bd"/>
</dbReference>
<dbReference type="CDD" id="cd03257">
    <property type="entry name" value="ABC_NikE_OppD_transporters"/>
    <property type="match status" value="1"/>
</dbReference>
<comment type="caution">
    <text evidence="7">The sequence shown here is derived from an EMBL/GenBank/DDBJ whole genome shotgun (WGS) entry which is preliminary data.</text>
</comment>
<dbReference type="Proteomes" id="UP000297253">
    <property type="component" value="Unassembled WGS sequence"/>
</dbReference>
<dbReference type="SMART" id="SM00382">
    <property type="entry name" value="AAA"/>
    <property type="match status" value="1"/>
</dbReference>
<feature type="domain" description="ABC transporter" evidence="6">
    <location>
        <begin position="3"/>
        <end position="229"/>
    </location>
</feature>
<evidence type="ECO:0000313" key="8">
    <source>
        <dbReference type="Proteomes" id="UP000297253"/>
    </source>
</evidence>
<dbReference type="InterPro" id="IPR027417">
    <property type="entry name" value="P-loop_NTPase"/>
</dbReference>
<dbReference type="InterPro" id="IPR050319">
    <property type="entry name" value="ABC_transp_ATP-bind"/>
</dbReference>
<evidence type="ECO:0000256" key="2">
    <source>
        <dbReference type="ARBA" id="ARBA00022741"/>
    </source>
</evidence>
<evidence type="ECO:0000256" key="1">
    <source>
        <dbReference type="ARBA" id="ARBA00022448"/>
    </source>
</evidence>
<dbReference type="GO" id="GO:0015031">
    <property type="term" value="P:protein transport"/>
    <property type="evidence" value="ECO:0007669"/>
    <property type="project" value="UniProtKB-KW"/>
</dbReference>
<keyword evidence="3 7" id="KW-0067">ATP-binding</keyword>
<name>A0A4Y9JCV1_9STRE</name>
<evidence type="ECO:0000259" key="6">
    <source>
        <dbReference type="PROSITE" id="PS50893"/>
    </source>
</evidence>
<accession>A0A4Y9JCV1</accession>
<gene>
    <name evidence="7" type="ORF">E4T82_02540</name>
</gene>
<keyword evidence="1" id="KW-0813">Transport</keyword>
<evidence type="ECO:0000256" key="3">
    <source>
        <dbReference type="ARBA" id="ARBA00022840"/>
    </source>
</evidence>
<keyword evidence="5" id="KW-0653">Protein transport</keyword>
<dbReference type="RefSeq" id="WP_135181324.1">
    <property type="nucleotide sequence ID" value="NZ_JADGKZ010000002.1"/>
</dbReference>
<dbReference type="PROSITE" id="PS00211">
    <property type="entry name" value="ABC_TRANSPORTER_1"/>
    <property type="match status" value="1"/>
</dbReference>
<dbReference type="InterPro" id="IPR003593">
    <property type="entry name" value="AAA+_ATPase"/>
</dbReference>
<proteinExistence type="predicted"/>
<keyword evidence="4" id="KW-0571">Peptide transport</keyword>
<dbReference type="GO" id="GO:0015833">
    <property type="term" value="P:peptide transport"/>
    <property type="evidence" value="ECO:0007669"/>
    <property type="project" value="UniProtKB-KW"/>
</dbReference>
<dbReference type="GO" id="GO:0055085">
    <property type="term" value="P:transmembrane transport"/>
    <property type="evidence" value="ECO:0007669"/>
    <property type="project" value="UniProtKB-ARBA"/>
</dbReference>
<evidence type="ECO:0000313" key="7">
    <source>
        <dbReference type="EMBL" id="TFU98657.1"/>
    </source>
</evidence>
<dbReference type="Gene3D" id="3.40.50.300">
    <property type="entry name" value="P-loop containing nucleotide triphosphate hydrolases"/>
    <property type="match status" value="1"/>
</dbReference>
<dbReference type="AlphaFoldDB" id="A0A4Y9JCV1"/>
<dbReference type="GO" id="GO:0016887">
    <property type="term" value="F:ATP hydrolysis activity"/>
    <property type="evidence" value="ECO:0007669"/>
    <property type="project" value="InterPro"/>
</dbReference>
<reference evidence="7 8" key="1">
    <citation type="submission" date="2019-03" db="EMBL/GenBank/DDBJ databases">
        <title>Diversity of the mouse oral microbiome.</title>
        <authorList>
            <person name="Joseph S."/>
            <person name="Aduse-Opoku J."/>
            <person name="Curtis M."/>
            <person name="Wade W."/>
            <person name="Hashim A."/>
        </authorList>
    </citation>
    <scope>NUCLEOTIDE SEQUENCE [LARGE SCALE GENOMIC DNA]</scope>
    <source>
        <strain evidence="7 8">WM131</strain>
    </source>
</reference>
<keyword evidence="2" id="KW-0547">Nucleotide-binding</keyword>
<dbReference type="PROSITE" id="PS50893">
    <property type="entry name" value="ABC_TRANSPORTER_2"/>
    <property type="match status" value="1"/>
</dbReference>
<dbReference type="OrthoDB" id="9802264at2"/>
<dbReference type="InterPro" id="IPR017871">
    <property type="entry name" value="ABC_transporter-like_CS"/>
</dbReference>
<evidence type="ECO:0000256" key="4">
    <source>
        <dbReference type="ARBA" id="ARBA00022856"/>
    </source>
</evidence>
<evidence type="ECO:0000256" key="5">
    <source>
        <dbReference type="ARBA" id="ARBA00022927"/>
    </source>
</evidence>